<dbReference type="GO" id="GO:0043752">
    <property type="term" value="F:adenosylcobinamide kinase activity"/>
    <property type="evidence" value="ECO:0007669"/>
    <property type="project" value="UniProtKB-EC"/>
</dbReference>
<dbReference type="EC" id="2.7.7.62" evidence="14"/>
<sequence length="202" mass="22275">MVSDRRAFVIHLVLGGARSGKSSFAEQCIGDRQSSSKTKAVLYVATCQAFDEEMQARIDKHTQDRQQDTLKQNWYTVECPLNLAELICELHTENLVLVDCLTLWLNNQIFALDENATYQAKQQHLQQSIDSLVSALANTKGDVVLVANEVGLGVVPMGQVSRLFVDYAGWLNQAIAKIAERVTLVSAGLPLDLKNSLEKGKG</sequence>
<dbReference type="Pfam" id="PF02283">
    <property type="entry name" value="CobU"/>
    <property type="match status" value="1"/>
</dbReference>
<dbReference type="InterPro" id="IPR003203">
    <property type="entry name" value="CobU/CobP"/>
</dbReference>
<dbReference type="UniPathway" id="UPA00148">
    <property type="reaction ID" value="UER00236"/>
</dbReference>
<organism evidence="17 18">
    <name type="scientific">Saccharobesus litoralis</name>
    <dbReference type="NCBI Taxonomy" id="2172099"/>
    <lineage>
        <taxon>Bacteria</taxon>
        <taxon>Pseudomonadati</taxon>
        <taxon>Pseudomonadota</taxon>
        <taxon>Gammaproteobacteria</taxon>
        <taxon>Alteromonadales</taxon>
        <taxon>Alteromonadaceae</taxon>
        <taxon>Saccharobesus</taxon>
    </lineage>
</organism>
<evidence type="ECO:0000256" key="7">
    <source>
        <dbReference type="ARBA" id="ARBA00007490"/>
    </source>
</evidence>
<dbReference type="PIRSF" id="PIRSF006135">
    <property type="entry name" value="CobU"/>
    <property type="match status" value="1"/>
</dbReference>
<keyword evidence="9 14" id="KW-0808">Transferase</keyword>
<comment type="pathway">
    <text evidence="5 14">Cofactor biosynthesis; adenosylcobalamin biosynthesis; adenosylcobalamin from cob(II)yrinate a,c-diamide: step 6/7.</text>
</comment>
<comment type="catalytic activity">
    <reaction evidence="2 14">
        <text>adenosylcob(III)inamide phosphate + GTP + H(+) = adenosylcob(III)inamide-GDP + diphosphate</text>
        <dbReference type="Rhea" id="RHEA:22712"/>
        <dbReference type="ChEBI" id="CHEBI:15378"/>
        <dbReference type="ChEBI" id="CHEBI:33019"/>
        <dbReference type="ChEBI" id="CHEBI:37565"/>
        <dbReference type="ChEBI" id="CHEBI:58502"/>
        <dbReference type="ChEBI" id="CHEBI:60487"/>
        <dbReference type="EC" id="2.7.7.62"/>
    </reaction>
</comment>
<comment type="similarity">
    <text evidence="7 14">Belongs to the CobU/CobP family.</text>
</comment>
<feature type="binding site" evidence="16">
    <location>
        <position position="78"/>
    </location>
    <ligand>
        <name>GTP</name>
        <dbReference type="ChEBI" id="CHEBI:37565"/>
    </ligand>
</feature>
<evidence type="ECO:0000256" key="5">
    <source>
        <dbReference type="ARBA" id="ARBA00004692"/>
    </source>
</evidence>
<dbReference type="SUPFAM" id="SSF52540">
    <property type="entry name" value="P-loop containing nucleoside triphosphate hydrolases"/>
    <property type="match status" value="1"/>
</dbReference>
<evidence type="ECO:0000313" key="17">
    <source>
        <dbReference type="EMBL" id="AWB65206.1"/>
    </source>
</evidence>
<gene>
    <name evidence="17" type="ORF">C2869_01545</name>
</gene>
<dbReference type="KEGG" id="cate:C2869_01545"/>
<proteinExistence type="inferred from homology"/>
<evidence type="ECO:0000256" key="4">
    <source>
        <dbReference type="ARBA" id="ARBA00003889"/>
    </source>
</evidence>
<feature type="active site" description="GMP-histidine intermediate" evidence="15">
    <location>
        <position position="61"/>
    </location>
</feature>
<dbReference type="Gene3D" id="3.40.50.300">
    <property type="entry name" value="P-loop containing nucleotide triphosphate hydrolases"/>
    <property type="match status" value="1"/>
</dbReference>
<dbReference type="PANTHER" id="PTHR34848">
    <property type="match status" value="1"/>
</dbReference>
<keyword evidence="18" id="KW-1185">Reference proteome</keyword>
<keyword evidence="17" id="KW-0548">Nucleotidyltransferase</keyword>
<feature type="binding site" evidence="16">
    <location>
        <position position="99"/>
    </location>
    <ligand>
        <name>GTP</name>
        <dbReference type="ChEBI" id="CHEBI:37565"/>
    </ligand>
</feature>
<evidence type="ECO:0000256" key="15">
    <source>
        <dbReference type="PIRSR" id="PIRSR006135-1"/>
    </source>
</evidence>
<protein>
    <recommendedName>
        <fullName evidence="14">Bifunctional adenosylcobalamin biosynthesis protein</fullName>
        <ecNumber evidence="14">2.7.1.156</ecNumber>
        <ecNumber evidence="14">2.7.7.62</ecNumber>
    </recommendedName>
</protein>
<reference evidence="17 18" key="1">
    <citation type="submission" date="2018-01" db="EMBL/GenBank/DDBJ databases">
        <title>Genome sequence of a Cantenovulum-like bacteria.</title>
        <authorList>
            <person name="Tan W.R."/>
            <person name="Lau N.-S."/>
            <person name="Go F."/>
            <person name="Amirul A.-A.A."/>
        </authorList>
    </citation>
    <scope>NUCLEOTIDE SEQUENCE [LARGE SCALE GENOMIC DNA]</scope>
    <source>
        <strain evidence="17 18">CCB-QB4</strain>
    </source>
</reference>
<dbReference type="CDD" id="cd00544">
    <property type="entry name" value="CobU"/>
    <property type="match status" value="1"/>
</dbReference>
<evidence type="ECO:0000256" key="12">
    <source>
        <dbReference type="ARBA" id="ARBA00022840"/>
    </source>
</evidence>
<comment type="catalytic activity">
    <reaction evidence="1 14">
        <text>adenosylcob(III)inamide + ATP = adenosylcob(III)inamide phosphate + ADP + H(+)</text>
        <dbReference type="Rhea" id="RHEA:15769"/>
        <dbReference type="ChEBI" id="CHEBI:2480"/>
        <dbReference type="ChEBI" id="CHEBI:15378"/>
        <dbReference type="ChEBI" id="CHEBI:30616"/>
        <dbReference type="ChEBI" id="CHEBI:58502"/>
        <dbReference type="ChEBI" id="CHEBI:456216"/>
        <dbReference type="EC" id="2.7.1.156"/>
    </reaction>
</comment>
<accession>A0A2S0VLW6</accession>
<keyword evidence="10 14" id="KW-0547">Nucleotide-binding</keyword>
<dbReference type="OrthoDB" id="9788370at2"/>
<dbReference type="EMBL" id="CP026604">
    <property type="protein sequence ID" value="AWB65206.1"/>
    <property type="molecule type" value="Genomic_DNA"/>
</dbReference>
<evidence type="ECO:0000256" key="14">
    <source>
        <dbReference type="PIRNR" id="PIRNR006135"/>
    </source>
</evidence>
<dbReference type="GO" id="GO:0005525">
    <property type="term" value="F:GTP binding"/>
    <property type="evidence" value="ECO:0007669"/>
    <property type="project" value="UniProtKB-UniRule"/>
</dbReference>
<feature type="binding site" evidence="16">
    <location>
        <begin position="15"/>
        <end position="22"/>
    </location>
    <ligand>
        <name>GTP</name>
        <dbReference type="ChEBI" id="CHEBI:37565"/>
    </ligand>
</feature>
<evidence type="ECO:0000256" key="6">
    <source>
        <dbReference type="ARBA" id="ARBA00005159"/>
    </source>
</evidence>
<dbReference type="PANTHER" id="PTHR34848:SF1">
    <property type="entry name" value="BIFUNCTIONAL ADENOSYLCOBALAMIN BIOSYNTHESIS PROTEIN COBU"/>
    <property type="match status" value="1"/>
</dbReference>
<comment type="catalytic activity">
    <reaction evidence="3">
        <text>adenosylcob(III)inamide + GTP = adenosylcob(III)inamide phosphate + GDP + H(+)</text>
        <dbReference type="Rhea" id="RHEA:15765"/>
        <dbReference type="ChEBI" id="CHEBI:2480"/>
        <dbReference type="ChEBI" id="CHEBI:15378"/>
        <dbReference type="ChEBI" id="CHEBI:37565"/>
        <dbReference type="ChEBI" id="CHEBI:58189"/>
        <dbReference type="ChEBI" id="CHEBI:58502"/>
        <dbReference type="EC" id="2.7.1.156"/>
    </reaction>
</comment>
<evidence type="ECO:0000256" key="3">
    <source>
        <dbReference type="ARBA" id="ARBA00001522"/>
    </source>
</evidence>
<evidence type="ECO:0000256" key="9">
    <source>
        <dbReference type="ARBA" id="ARBA00022679"/>
    </source>
</evidence>
<keyword evidence="11 14" id="KW-0418">Kinase</keyword>
<dbReference type="NCBIfam" id="NF004469">
    <property type="entry name" value="PRK05800.1"/>
    <property type="match status" value="1"/>
</dbReference>
<dbReference type="GO" id="GO:0008820">
    <property type="term" value="F:cobinamide phosphate guanylyltransferase activity"/>
    <property type="evidence" value="ECO:0007669"/>
    <property type="project" value="UniProtKB-UniRule"/>
</dbReference>
<evidence type="ECO:0000256" key="10">
    <source>
        <dbReference type="ARBA" id="ARBA00022741"/>
    </source>
</evidence>
<evidence type="ECO:0000313" key="18">
    <source>
        <dbReference type="Proteomes" id="UP000244441"/>
    </source>
</evidence>
<keyword evidence="12 14" id="KW-0067">ATP-binding</keyword>
<keyword evidence="8 14" id="KW-0169">Cobalamin biosynthesis</keyword>
<keyword evidence="13 14" id="KW-0342">GTP-binding</keyword>
<dbReference type="EC" id="2.7.1.156" evidence="14"/>
<dbReference type="GO" id="GO:0005524">
    <property type="term" value="F:ATP binding"/>
    <property type="evidence" value="ECO:0007669"/>
    <property type="project" value="UniProtKB-UniRule"/>
</dbReference>
<dbReference type="GO" id="GO:0009236">
    <property type="term" value="P:cobalamin biosynthetic process"/>
    <property type="evidence" value="ECO:0007669"/>
    <property type="project" value="UniProtKB-UniRule"/>
</dbReference>
<evidence type="ECO:0000256" key="13">
    <source>
        <dbReference type="ARBA" id="ARBA00023134"/>
    </source>
</evidence>
<dbReference type="InterPro" id="IPR027417">
    <property type="entry name" value="P-loop_NTPase"/>
</dbReference>
<evidence type="ECO:0000256" key="8">
    <source>
        <dbReference type="ARBA" id="ARBA00022573"/>
    </source>
</evidence>
<evidence type="ECO:0000256" key="1">
    <source>
        <dbReference type="ARBA" id="ARBA00000312"/>
    </source>
</evidence>
<dbReference type="Proteomes" id="UP000244441">
    <property type="component" value="Chromosome"/>
</dbReference>
<comment type="function">
    <text evidence="4 14">Catalyzes ATP-dependent phosphorylation of adenosylcobinamide and addition of GMP to adenosylcobinamide phosphate.</text>
</comment>
<dbReference type="AlphaFoldDB" id="A0A2S0VLW6"/>
<comment type="pathway">
    <text evidence="6 14">Cofactor biosynthesis; adenosylcobalamin biosynthesis; adenosylcobalamin from cob(II)yrinate a,c-diamide: step 5/7.</text>
</comment>
<evidence type="ECO:0000256" key="11">
    <source>
        <dbReference type="ARBA" id="ARBA00022777"/>
    </source>
</evidence>
<evidence type="ECO:0000256" key="16">
    <source>
        <dbReference type="PIRSR" id="PIRSR006135-2"/>
    </source>
</evidence>
<name>A0A2S0VLW6_9ALTE</name>
<evidence type="ECO:0000256" key="2">
    <source>
        <dbReference type="ARBA" id="ARBA00000711"/>
    </source>
</evidence>